<evidence type="ECO:0000256" key="5">
    <source>
        <dbReference type="ARBA" id="ARBA00023136"/>
    </source>
</evidence>
<feature type="transmembrane region" description="Helical" evidence="6">
    <location>
        <begin position="401"/>
        <end position="423"/>
    </location>
</feature>
<dbReference type="Proteomes" id="UP000036923">
    <property type="component" value="Unassembled WGS sequence"/>
</dbReference>
<dbReference type="STRING" id="398512.Bccel_0405"/>
<feature type="transmembrane region" description="Helical" evidence="6">
    <location>
        <begin position="52"/>
        <end position="76"/>
    </location>
</feature>
<feature type="transmembrane region" description="Helical" evidence="6">
    <location>
        <begin position="435"/>
        <end position="456"/>
    </location>
</feature>
<sequence length="475" mass="52385">MGNNVNQEVEKEAVFGIAPILQNEKIYSFFDAFLVLSGYCIATWSYTQGSYLATLVGFKQLLIGAFLGAILMLVIYQLPVILSVRYGIDIWIWLRSVFGQFGVKVMTVIIIIINFPWYAVCADLFSSSMTNLGTLFGIKIPDSWHSLLGILCVLIGTFIAYKGIGAITWTTRILVPLLLGVGVIVVIVGFNAVPFDAIWNYKPTNTGYSKNIIPYIISIEANFAFVITLVGGMSGVPRLTKNENSGFWAGVLGQGLSGSFFVVVGAVMSIAMQYVTGKMVDDPTMMLATLSVPALALASLLLVAFANIGTQAVGSYLYGVMLKSSFKKLDYRVLIMILALYVGILCLWGKIIKYFGSFLTISACIYAPLAALLVVDFFFVRKQKLALRSAFGMPGYHAYDYTRGINWIGFLCVGAGITMSLLIYNPIKAEVHNMFLFRFTPTGFSFLGTGILYFVLSRIPIIRKYLLRDREELTV</sequence>
<keyword evidence="3 6" id="KW-0812">Transmembrane</keyword>
<evidence type="ECO:0000256" key="2">
    <source>
        <dbReference type="ARBA" id="ARBA00008974"/>
    </source>
</evidence>
<evidence type="ECO:0000256" key="3">
    <source>
        <dbReference type="ARBA" id="ARBA00022692"/>
    </source>
</evidence>
<feature type="transmembrane region" description="Helical" evidence="6">
    <location>
        <begin position="247"/>
        <end position="275"/>
    </location>
</feature>
<comment type="similarity">
    <text evidence="2">Belongs to the purine-cytosine permease (2.A.39) family.</text>
</comment>
<feature type="transmembrane region" description="Helical" evidence="6">
    <location>
        <begin position="26"/>
        <end position="46"/>
    </location>
</feature>
<dbReference type="PATRIC" id="fig|398512.5.peg.425"/>
<evidence type="ECO:0000313" key="7">
    <source>
        <dbReference type="EMBL" id="KNY25148.1"/>
    </source>
</evidence>
<reference evidence="8" key="1">
    <citation type="submission" date="2015-07" db="EMBL/GenBank/DDBJ databases">
        <title>Near-Complete Genome Sequence of the Cellulolytic Bacterium Bacteroides (Pseudobacteroides) cellulosolvens ATCC 35603.</title>
        <authorList>
            <person name="Dassa B."/>
            <person name="Utturkar S.M."/>
            <person name="Klingeman D.M."/>
            <person name="Hurt R.A."/>
            <person name="Keller M."/>
            <person name="Xu J."/>
            <person name="Reddy Y.H.K."/>
            <person name="Borovok I."/>
            <person name="Grinberg I.R."/>
            <person name="Lamed R."/>
            <person name="Zhivin O."/>
            <person name="Bayer E.A."/>
            <person name="Brown S.D."/>
        </authorList>
    </citation>
    <scope>NUCLEOTIDE SEQUENCE [LARGE SCALE GENOMIC DNA]</scope>
    <source>
        <strain evidence="8">DSM 2933</strain>
    </source>
</reference>
<feature type="transmembrane region" description="Helical" evidence="6">
    <location>
        <begin position="295"/>
        <end position="319"/>
    </location>
</feature>
<dbReference type="Gene3D" id="1.10.4160.10">
    <property type="entry name" value="Hydantoin permease"/>
    <property type="match status" value="1"/>
</dbReference>
<name>A0A0L6JHE7_9FIRM</name>
<dbReference type="InterPro" id="IPR001248">
    <property type="entry name" value="Pur-cyt_permease"/>
</dbReference>
<keyword evidence="8" id="KW-1185">Reference proteome</keyword>
<evidence type="ECO:0000256" key="4">
    <source>
        <dbReference type="ARBA" id="ARBA00022989"/>
    </source>
</evidence>
<feature type="transmembrane region" description="Helical" evidence="6">
    <location>
        <begin position="358"/>
        <end position="380"/>
    </location>
</feature>
<dbReference type="GO" id="GO:0015209">
    <property type="term" value="F:cytosine transmembrane transporter activity"/>
    <property type="evidence" value="ECO:0007669"/>
    <property type="project" value="InterPro"/>
</dbReference>
<feature type="transmembrane region" description="Helical" evidence="6">
    <location>
        <begin position="97"/>
        <end position="119"/>
    </location>
</feature>
<keyword evidence="5 6" id="KW-0472">Membrane</keyword>
<comment type="caution">
    <text evidence="7">The sequence shown here is derived from an EMBL/GenBank/DDBJ whole genome shotgun (WGS) entry which is preliminary data.</text>
</comment>
<dbReference type="AlphaFoldDB" id="A0A0L6JHE7"/>
<proteinExistence type="inferred from homology"/>
<accession>A0A0L6JHE7</accession>
<feature type="transmembrane region" description="Helical" evidence="6">
    <location>
        <begin position="212"/>
        <end position="235"/>
    </location>
</feature>
<keyword evidence="4 6" id="KW-1133">Transmembrane helix</keyword>
<dbReference type="RefSeq" id="WP_036946347.1">
    <property type="nucleotide sequence ID" value="NZ_KN050763.1"/>
</dbReference>
<dbReference type="PANTHER" id="PTHR30569:SF0">
    <property type="entry name" value="CYTOSINE PERMEASE"/>
    <property type="match status" value="1"/>
</dbReference>
<gene>
    <name evidence="7" type="ORF">Bccel_0405</name>
</gene>
<feature type="transmembrane region" description="Helical" evidence="6">
    <location>
        <begin position="331"/>
        <end position="352"/>
    </location>
</feature>
<comment type="subcellular location">
    <subcellularLocation>
        <location evidence="1">Membrane</location>
        <topology evidence="1">Multi-pass membrane protein</topology>
    </subcellularLocation>
</comment>
<organism evidence="7 8">
    <name type="scientific">Pseudobacteroides cellulosolvens ATCC 35603 = DSM 2933</name>
    <dbReference type="NCBI Taxonomy" id="398512"/>
    <lineage>
        <taxon>Bacteria</taxon>
        <taxon>Bacillati</taxon>
        <taxon>Bacillota</taxon>
        <taxon>Clostridia</taxon>
        <taxon>Eubacteriales</taxon>
        <taxon>Oscillospiraceae</taxon>
        <taxon>Pseudobacteroides</taxon>
    </lineage>
</organism>
<evidence type="ECO:0000313" key="8">
    <source>
        <dbReference type="Proteomes" id="UP000036923"/>
    </source>
</evidence>
<evidence type="ECO:0000256" key="1">
    <source>
        <dbReference type="ARBA" id="ARBA00004141"/>
    </source>
</evidence>
<feature type="transmembrane region" description="Helical" evidence="6">
    <location>
        <begin position="173"/>
        <end position="192"/>
    </location>
</feature>
<dbReference type="Pfam" id="PF02133">
    <property type="entry name" value="Transp_cyt_pur"/>
    <property type="match status" value="1"/>
</dbReference>
<evidence type="ECO:0000256" key="6">
    <source>
        <dbReference type="SAM" id="Phobius"/>
    </source>
</evidence>
<dbReference type="eggNOG" id="COG1953">
    <property type="taxonomic scope" value="Bacteria"/>
</dbReference>
<feature type="transmembrane region" description="Helical" evidence="6">
    <location>
        <begin position="143"/>
        <end position="161"/>
    </location>
</feature>
<dbReference type="PANTHER" id="PTHR30569">
    <property type="entry name" value="CYTOSINE TRANSPORTER CODB"/>
    <property type="match status" value="1"/>
</dbReference>
<dbReference type="GO" id="GO:0005886">
    <property type="term" value="C:plasma membrane"/>
    <property type="evidence" value="ECO:0007669"/>
    <property type="project" value="TreeGrafter"/>
</dbReference>
<dbReference type="EMBL" id="LGTC01000001">
    <property type="protein sequence ID" value="KNY25148.1"/>
    <property type="molecule type" value="Genomic_DNA"/>
</dbReference>
<dbReference type="OrthoDB" id="383955at2"/>
<protein>
    <submittedName>
        <fullName evidence="7">Permease for cytosine/purines uracil thiamine allantoin</fullName>
    </submittedName>
</protein>
<dbReference type="InterPro" id="IPR030191">
    <property type="entry name" value="CodB"/>
</dbReference>